<accession>A0ABD1RN08</accession>
<name>A0ABD1RN08_9LAMI</name>
<comment type="caution">
    <text evidence="1">The sequence shown here is derived from an EMBL/GenBank/DDBJ whole genome shotgun (WGS) entry which is preliminary data.</text>
</comment>
<dbReference type="AlphaFoldDB" id="A0ABD1RN08"/>
<protein>
    <submittedName>
        <fullName evidence="1">Uncharacterized protein</fullName>
    </submittedName>
</protein>
<evidence type="ECO:0000313" key="2">
    <source>
        <dbReference type="Proteomes" id="UP001604277"/>
    </source>
</evidence>
<dbReference type="EMBL" id="JBFOLJ010000012">
    <property type="protein sequence ID" value="KAL2489247.1"/>
    <property type="molecule type" value="Genomic_DNA"/>
</dbReference>
<keyword evidence="2" id="KW-1185">Reference proteome</keyword>
<dbReference type="Proteomes" id="UP001604277">
    <property type="component" value="Unassembled WGS sequence"/>
</dbReference>
<organism evidence="1 2">
    <name type="scientific">Forsythia ovata</name>
    <dbReference type="NCBI Taxonomy" id="205694"/>
    <lineage>
        <taxon>Eukaryota</taxon>
        <taxon>Viridiplantae</taxon>
        <taxon>Streptophyta</taxon>
        <taxon>Embryophyta</taxon>
        <taxon>Tracheophyta</taxon>
        <taxon>Spermatophyta</taxon>
        <taxon>Magnoliopsida</taxon>
        <taxon>eudicotyledons</taxon>
        <taxon>Gunneridae</taxon>
        <taxon>Pentapetalae</taxon>
        <taxon>asterids</taxon>
        <taxon>lamiids</taxon>
        <taxon>Lamiales</taxon>
        <taxon>Oleaceae</taxon>
        <taxon>Forsythieae</taxon>
        <taxon>Forsythia</taxon>
    </lineage>
</organism>
<evidence type="ECO:0000313" key="1">
    <source>
        <dbReference type="EMBL" id="KAL2489247.1"/>
    </source>
</evidence>
<gene>
    <name evidence="1" type="ORF">Fot_42539</name>
</gene>
<proteinExistence type="predicted"/>
<reference evidence="2" key="1">
    <citation type="submission" date="2024-07" db="EMBL/GenBank/DDBJ databases">
        <title>Two chromosome-level genome assemblies of Korean endemic species Abeliophyllum distichum and Forsythia ovata (Oleaceae).</title>
        <authorList>
            <person name="Jang H."/>
        </authorList>
    </citation>
    <scope>NUCLEOTIDE SEQUENCE [LARGE SCALE GENOMIC DNA]</scope>
</reference>
<sequence length="104" mass="11584">MAKSGDRNLSANEGRNWDICGLKTLCKNGSKTGRFLMIFAGENGLILGPYWGENWLTNEGKWEGIKWEVVEQLDDHGGCWFWLKTGGNIHTAGTFFFSDLGGKP</sequence>